<dbReference type="InterPro" id="IPR000477">
    <property type="entry name" value="RT_dom"/>
</dbReference>
<evidence type="ECO:0000259" key="1">
    <source>
        <dbReference type="PROSITE" id="PS50878"/>
    </source>
</evidence>
<keyword evidence="2" id="KW-0808">Transferase</keyword>
<dbReference type="SUPFAM" id="SSF56672">
    <property type="entry name" value="DNA/RNA polymerases"/>
    <property type="match status" value="1"/>
</dbReference>
<keyword evidence="2" id="KW-0695">RNA-directed DNA polymerase</keyword>
<dbReference type="InterPro" id="IPR052343">
    <property type="entry name" value="Retrotransposon-Effector_Assoc"/>
</dbReference>
<dbReference type="InterPro" id="IPR043502">
    <property type="entry name" value="DNA/RNA_pol_sf"/>
</dbReference>
<proteinExistence type="predicted"/>
<accession>A0A5B6W153</accession>
<keyword evidence="2" id="KW-0548">Nucleotidyltransferase</keyword>
<dbReference type="PROSITE" id="PS50878">
    <property type="entry name" value="RT_POL"/>
    <property type="match status" value="1"/>
</dbReference>
<gene>
    <name evidence="2" type="ORF">EPI10_025267</name>
</gene>
<evidence type="ECO:0000313" key="2">
    <source>
        <dbReference type="EMBL" id="KAA3475036.1"/>
    </source>
</evidence>
<dbReference type="PANTHER" id="PTHR46890">
    <property type="entry name" value="NON-LTR RETROLELEMENT REVERSE TRANSCRIPTASE-LIKE PROTEIN-RELATED"/>
    <property type="match status" value="1"/>
</dbReference>
<dbReference type="OrthoDB" id="1744525at2759"/>
<protein>
    <submittedName>
        <fullName evidence="2">Reverse transcriptase</fullName>
    </submittedName>
</protein>
<keyword evidence="3" id="KW-1185">Reference proteome</keyword>
<reference evidence="3" key="1">
    <citation type="journal article" date="2019" name="Plant Biotechnol. J.">
        <title>Genome sequencing of the Australian wild diploid species Gossypium australe highlights disease resistance and delayed gland morphogenesis.</title>
        <authorList>
            <person name="Cai Y."/>
            <person name="Cai X."/>
            <person name="Wang Q."/>
            <person name="Wang P."/>
            <person name="Zhang Y."/>
            <person name="Cai C."/>
            <person name="Xu Y."/>
            <person name="Wang K."/>
            <person name="Zhou Z."/>
            <person name="Wang C."/>
            <person name="Geng S."/>
            <person name="Li B."/>
            <person name="Dong Q."/>
            <person name="Hou Y."/>
            <person name="Wang H."/>
            <person name="Ai P."/>
            <person name="Liu Z."/>
            <person name="Yi F."/>
            <person name="Sun M."/>
            <person name="An G."/>
            <person name="Cheng J."/>
            <person name="Zhang Y."/>
            <person name="Shi Q."/>
            <person name="Xie Y."/>
            <person name="Shi X."/>
            <person name="Chang Y."/>
            <person name="Huang F."/>
            <person name="Chen Y."/>
            <person name="Hong S."/>
            <person name="Mi L."/>
            <person name="Sun Q."/>
            <person name="Zhang L."/>
            <person name="Zhou B."/>
            <person name="Peng R."/>
            <person name="Zhang X."/>
            <person name="Liu F."/>
        </authorList>
    </citation>
    <scope>NUCLEOTIDE SEQUENCE [LARGE SCALE GENOMIC DNA]</scope>
    <source>
        <strain evidence="3">cv. PA1801</strain>
    </source>
</reference>
<evidence type="ECO:0000313" key="3">
    <source>
        <dbReference type="Proteomes" id="UP000325315"/>
    </source>
</evidence>
<dbReference type="Proteomes" id="UP000325315">
    <property type="component" value="Unassembled WGS sequence"/>
</dbReference>
<feature type="domain" description="Reverse transcriptase" evidence="1">
    <location>
        <begin position="283"/>
        <end position="395"/>
    </location>
</feature>
<dbReference type="Pfam" id="PF00078">
    <property type="entry name" value="RVT_1"/>
    <property type="match status" value="1"/>
</dbReference>
<comment type="caution">
    <text evidence="2">The sequence shown here is derived from an EMBL/GenBank/DDBJ whole genome shotgun (WGS) entry which is preliminary data.</text>
</comment>
<organism evidence="2 3">
    <name type="scientific">Gossypium australe</name>
    <dbReference type="NCBI Taxonomy" id="47621"/>
    <lineage>
        <taxon>Eukaryota</taxon>
        <taxon>Viridiplantae</taxon>
        <taxon>Streptophyta</taxon>
        <taxon>Embryophyta</taxon>
        <taxon>Tracheophyta</taxon>
        <taxon>Spermatophyta</taxon>
        <taxon>Magnoliopsida</taxon>
        <taxon>eudicotyledons</taxon>
        <taxon>Gunneridae</taxon>
        <taxon>Pentapetalae</taxon>
        <taxon>rosids</taxon>
        <taxon>malvids</taxon>
        <taxon>Malvales</taxon>
        <taxon>Malvaceae</taxon>
        <taxon>Malvoideae</taxon>
        <taxon>Gossypium</taxon>
    </lineage>
</organism>
<name>A0A5B6W153_9ROSI</name>
<dbReference type="AlphaFoldDB" id="A0A5B6W153"/>
<sequence length="395" mass="45101">MGANRDMQIANPKLMNLGFISQNNKNEQNFGTIQRNEEWSMRGNDNGPMELGLEEENVPVDILDVNLKSFSSFHNDVEISDIDGGENWRLTGFYGNPIERDRGASWNLLRQLSGDCNTPLVVGSLGKELEQRLEGLYSQDISDDVLAEIVEARLDLNLEADKEELYWEQRARVNWLKDRDRNTSFFHKMAGLRHFHGKISELIDANGIRHSAPKEMVKMASDYFEDLFTASEIGVDEHIFSLVDSKVTGCMNESLLKPFSEEEVWKAHYWHIMGAEVSRYCLAVLNGQIEVGDINRMRIVLIPKVDRPKNMSQFRPISLCNVIYKIITKMLVGRMSDILGVCINEAQGAFIPGRLISDNVLIAYEVLHSLKMKKNGKKRHFALKLDMSKAYDRVE</sequence>
<dbReference type="EMBL" id="SMMG02000005">
    <property type="protein sequence ID" value="KAA3475036.1"/>
    <property type="molecule type" value="Genomic_DNA"/>
</dbReference>
<dbReference type="PANTHER" id="PTHR46890:SF48">
    <property type="entry name" value="RNA-DIRECTED DNA POLYMERASE"/>
    <property type="match status" value="1"/>
</dbReference>
<dbReference type="GO" id="GO:0003964">
    <property type="term" value="F:RNA-directed DNA polymerase activity"/>
    <property type="evidence" value="ECO:0007669"/>
    <property type="project" value="UniProtKB-KW"/>
</dbReference>